<protein>
    <recommendedName>
        <fullName evidence="9">EF-hand domain-containing protein</fullName>
    </recommendedName>
</protein>
<dbReference type="InParanoid" id="G0QRG4"/>
<dbReference type="PANTHER" id="PTHR34524">
    <property type="entry name" value="CALCYPHOSIN"/>
    <property type="match status" value="1"/>
</dbReference>
<dbReference type="OMA" id="FIAHMEK"/>
<keyword evidence="3" id="KW-0963">Cytoplasm</keyword>
<evidence type="ECO:0000256" key="7">
    <source>
        <dbReference type="ARBA" id="ARBA00023212"/>
    </source>
</evidence>
<evidence type="ECO:0000256" key="5">
    <source>
        <dbReference type="ARBA" id="ARBA00022737"/>
    </source>
</evidence>
<reference evidence="10 11" key="1">
    <citation type="submission" date="2011-07" db="EMBL/GenBank/DDBJ databases">
        <authorList>
            <person name="Coyne R."/>
            <person name="Brami D."/>
            <person name="Johnson J."/>
            <person name="Hostetler J."/>
            <person name="Hannick L."/>
            <person name="Clark T."/>
            <person name="Cassidy-Hanley D."/>
            <person name="Inman J."/>
        </authorList>
    </citation>
    <scope>NUCLEOTIDE SEQUENCE [LARGE SCALE GENOMIC DNA]</scope>
    <source>
        <strain evidence="10 11">G5</strain>
    </source>
</reference>
<comment type="function">
    <text evidence="8">Plays a fundamental role in microtubule organizing center structure and function. Component of the infraciliary lattice (ICL) and the ciliary basal bodies.</text>
</comment>
<dbReference type="SUPFAM" id="SSF47473">
    <property type="entry name" value="EF-hand"/>
    <property type="match status" value="1"/>
</dbReference>
<keyword evidence="6" id="KW-0106">Calcium</keyword>
<organism evidence="10 11">
    <name type="scientific">Ichthyophthirius multifiliis</name>
    <name type="common">White spot disease agent</name>
    <name type="synonym">Ich</name>
    <dbReference type="NCBI Taxonomy" id="5932"/>
    <lineage>
        <taxon>Eukaryota</taxon>
        <taxon>Sar</taxon>
        <taxon>Alveolata</taxon>
        <taxon>Ciliophora</taxon>
        <taxon>Intramacronucleata</taxon>
        <taxon>Oligohymenophorea</taxon>
        <taxon>Hymenostomatida</taxon>
        <taxon>Ophryoglenina</taxon>
        <taxon>Ichthyophthirius</taxon>
    </lineage>
</organism>
<dbReference type="eggNOG" id="KOG0027">
    <property type="taxonomic scope" value="Eukaryota"/>
</dbReference>
<comment type="subcellular location">
    <subcellularLocation>
        <location evidence="1">Cytoplasm</location>
        <location evidence="1">Cytoskeleton</location>
    </subcellularLocation>
</comment>
<keyword evidence="11" id="KW-1185">Reference proteome</keyword>
<feature type="domain" description="EF-hand" evidence="9">
    <location>
        <begin position="190"/>
        <end position="225"/>
    </location>
</feature>
<evidence type="ECO:0000256" key="1">
    <source>
        <dbReference type="ARBA" id="ARBA00004245"/>
    </source>
</evidence>
<dbReference type="SMART" id="SM00054">
    <property type="entry name" value="EFh"/>
    <property type="match status" value="5"/>
</dbReference>
<dbReference type="InterPro" id="IPR002048">
    <property type="entry name" value="EF_hand_dom"/>
</dbReference>
<keyword evidence="5" id="KW-0677">Repeat</keyword>
<dbReference type="PANTHER" id="PTHR34524:SF6">
    <property type="entry name" value="CALCYPHOSINE LIKE"/>
    <property type="match status" value="1"/>
</dbReference>
<dbReference type="PROSITE" id="PS00018">
    <property type="entry name" value="EF_HAND_1"/>
    <property type="match status" value="4"/>
</dbReference>
<dbReference type="STRING" id="857967.G0QRG4"/>
<evidence type="ECO:0000256" key="8">
    <source>
        <dbReference type="ARBA" id="ARBA00025692"/>
    </source>
</evidence>
<dbReference type="GO" id="GO:0005509">
    <property type="term" value="F:calcium ion binding"/>
    <property type="evidence" value="ECO:0007669"/>
    <property type="project" value="InterPro"/>
</dbReference>
<comment type="similarity">
    <text evidence="2">Belongs to the centrin family.</text>
</comment>
<evidence type="ECO:0000259" key="9">
    <source>
        <dbReference type="PROSITE" id="PS50222"/>
    </source>
</evidence>
<evidence type="ECO:0000256" key="6">
    <source>
        <dbReference type="ARBA" id="ARBA00022837"/>
    </source>
</evidence>
<feature type="domain" description="EF-hand" evidence="9">
    <location>
        <begin position="355"/>
        <end position="390"/>
    </location>
</feature>
<dbReference type="GeneID" id="14908354"/>
<sequence>MNNKGLQQQEEAETEINSKMEKIYQEELQKVINAVHKIGAQQLIQVAKQNNGYLEENILKKIFMQEYGFYPSANFNTFISILVSQVGYIQIDELLQKLNFDHKRHVEEQNLIKQLGLGNKSVQQGNQRIGGAKDVNKAQRIRQVLLDLCNQNYKQLADIYYPVGMSPLIDLEIFVQKTKAILSEQGQQIPNDFEIQNLFNCIDVNSGGSLTYSEFEQYFVDDHEQIVQTNKNQKGLALTKDLEQQIYQLFRQVDINDDKQIQIDELNNLLAKIGINASNAELEEYMRRYDKNNDGTISFDEFKIIMQEKIKNEMMTAETIIDELKREFKKVDIDNSRLLNIVQLQQVFKNLGVVLTQPELEALFKEIDFDGSKTVDIDEMILFITRNSEGTSLLAQTAILNIRSSRKFSIKDLMETFKQMPNNFRLSFFRSLHQKGMNYPSSSLKPKLNEFQIYPDLHYDNSKQISVSQSVFDYNYNCPSFFAELNLKQCNGVPIPQEQTFPRERISKRQIYISFFDSGRNQFIGNTCAVEAFWTQQYEDRWSFVQKNREDNIVYLKFDNYDKNKHANLNICVELVIHYIPQTQNSNIKNDLQISISFVTIPLNNLIKDGTYNFNLQGGEPSKPAVIDPNDIRTNRQGWRSVVKAMSKKIDSQIVFQLNTRLQNKTDQNQMAIMPSCIVLKKPQLPLFAVYREYFGYKSICKKEIDTTLSSNIVFKTFCRIIDCPDTRDVVCDFWKNEVLTRISKFEDILNAFQQAMNHFYILLSHDKFQFQNSDPTASVFCFKNQSSERIKLLQNCLEDIRILIGLKQGNPTNLKIQDNQIPFTIDELIEDDDEESELMIK</sequence>
<evidence type="ECO:0000256" key="2">
    <source>
        <dbReference type="ARBA" id="ARBA00005253"/>
    </source>
</evidence>
<gene>
    <name evidence="10" type="ORF">IMG5_092660</name>
</gene>
<dbReference type="OrthoDB" id="26525at2759"/>
<dbReference type="PROSITE" id="PS50222">
    <property type="entry name" value="EF_HAND_2"/>
    <property type="match status" value="5"/>
</dbReference>
<dbReference type="Gene3D" id="1.10.238.10">
    <property type="entry name" value="EF-hand"/>
    <property type="match status" value="2"/>
</dbReference>
<dbReference type="FunFam" id="1.10.238.10:FF:000178">
    <property type="entry name" value="Calmodulin-2 A"/>
    <property type="match status" value="1"/>
</dbReference>
<proteinExistence type="inferred from homology"/>
<feature type="domain" description="EF-hand" evidence="9">
    <location>
        <begin position="319"/>
        <end position="354"/>
    </location>
</feature>
<evidence type="ECO:0000313" key="11">
    <source>
        <dbReference type="Proteomes" id="UP000008983"/>
    </source>
</evidence>
<evidence type="ECO:0000256" key="4">
    <source>
        <dbReference type="ARBA" id="ARBA00022723"/>
    </source>
</evidence>
<evidence type="ECO:0000256" key="3">
    <source>
        <dbReference type="ARBA" id="ARBA00022490"/>
    </source>
</evidence>
<dbReference type="AlphaFoldDB" id="G0QRG4"/>
<dbReference type="InterPro" id="IPR051581">
    <property type="entry name" value="Ca-bind"/>
</dbReference>
<feature type="domain" description="EF-hand" evidence="9">
    <location>
        <begin position="241"/>
        <end position="276"/>
    </location>
</feature>
<evidence type="ECO:0000313" key="10">
    <source>
        <dbReference type="EMBL" id="EGR32199.1"/>
    </source>
</evidence>
<dbReference type="GO" id="GO:0005856">
    <property type="term" value="C:cytoskeleton"/>
    <property type="evidence" value="ECO:0007669"/>
    <property type="project" value="UniProtKB-SubCell"/>
</dbReference>
<dbReference type="RefSeq" id="XP_004035685.1">
    <property type="nucleotide sequence ID" value="XM_004035637.1"/>
</dbReference>
<dbReference type="InterPro" id="IPR018247">
    <property type="entry name" value="EF_Hand_1_Ca_BS"/>
</dbReference>
<dbReference type="InterPro" id="IPR011992">
    <property type="entry name" value="EF-hand-dom_pair"/>
</dbReference>
<keyword evidence="7" id="KW-0206">Cytoskeleton</keyword>
<name>G0QRG4_ICHMU</name>
<keyword evidence="4" id="KW-0479">Metal-binding</keyword>
<feature type="domain" description="EF-hand" evidence="9">
    <location>
        <begin position="277"/>
        <end position="312"/>
    </location>
</feature>
<dbReference type="Pfam" id="PF13499">
    <property type="entry name" value="EF-hand_7"/>
    <property type="match status" value="2"/>
</dbReference>
<dbReference type="EMBL" id="GL983755">
    <property type="protein sequence ID" value="EGR32199.1"/>
    <property type="molecule type" value="Genomic_DNA"/>
</dbReference>
<accession>G0QRG4</accession>
<dbReference type="Proteomes" id="UP000008983">
    <property type="component" value="Unassembled WGS sequence"/>
</dbReference>